<dbReference type="InterPro" id="IPR047960">
    <property type="entry name" value="Transpos_IS1380"/>
</dbReference>
<accession>A0A1G6TU48</accession>
<evidence type="ECO:0000313" key="2">
    <source>
        <dbReference type="EMBL" id="SDD32610.1"/>
    </source>
</evidence>
<dbReference type="EMBL" id="FMYP01000136">
    <property type="protein sequence ID" value="SDD32610.1"/>
    <property type="molecule type" value="Genomic_DNA"/>
</dbReference>
<feature type="domain" description="Transposase DDE" evidence="1">
    <location>
        <begin position="8"/>
        <end position="420"/>
    </location>
</feature>
<sequence length="426" mass="49101">MKITYSSDTINSFGGINFADKIIRDASIYDTIDQTLGIRGVKAQYSYSDLFRSYLMLVLCGGECAEDITEHLRSELNQLTGFQACSADTLLRLQKELATEKETMVSAAGVTHEFNINTKLNDLMVQLLVQTGQLSPAVDSYVFDYDNQVIPTGKYDAKRSYKHVDGYFPGIASIGNYPEYIENRNGNSSVKFKQDETLTRAYAGLNLAGIRVKHSRMDCGSFDRSVVPVVEANSEFFYIRAQRCANLFSLVSAIPRWETVEIGFKEYELATLEYAPFGQAKVYRYVVSRERKADLQGDLFTGDAFAYRAIMTNNWEMTNLEVVLFYNDRGESERLFDEMNNDFLWKKMPFSFLQENTVFLILMAICRNLFHLLTEFISQRLSFIKPTFRLKKFIFRFMVVPAKWIMRGRQRILKLFSAKKYHLLLE</sequence>
<keyword evidence="3" id="KW-1185">Reference proteome</keyword>
<dbReference type="Proteomes" id="UP000199452">
    <property type="component" value="Unassembled WGS sequence"/>
</dbReference>
<dbReference type="NCBIfam" id="NF033539">
    <property type="entry name" value="transpos_IS1380"/>
    <property type="match status" value="1"/>
</dbReference>
<dbReference type="AlphaFoldDB" id="A0A1G6TU48"/>
<reference evidence="2 3" key="1">
    <citation type="submission" date="2016-09" db="EMBL/GenBank/DDBJ databases">
        <authorList>
            <person name="Capua I."/>
            <person name="De Benedictis P."/>
            <person name="Joannis T."/>
            <person name="Lombin L.H."/>
            <person name="Cattoli G."/>
        </authorList>
    </citation>
    <scope>NUCLEOTIDE SEQUENCE [LARGE SCALE GENOMIC DNA]</scope>
    <source>
        <strain evidence="2 3">A7P-90m</strain>
    </source>
</reference>
<dbReference type="STRING" id="1640674.SAMN05216323_11361"/>
<proteinExistence type="predicted"/>
<gene>
    <name evidence="2" type="ORF">SAMN05216323_11361</name>
</gene>
<organism evidence="2 3">
    <name type="scientific">Williamwhitmania taraxaci</name>
    <dbReference type="NCBI Taxonomy" id="1640674"/>
    <lineage>
        <taxon>Bacteria</taxon>
        <taxon>Pseudomonadati</taxon>
        <taxon>Bacteroidota</taxon>
        <taxon>Bacteroidia</taxon>
        <taxon>Bacteroidales</taxon>
        <taxon>Williamwhitmaniaceae</taxon>
        <taxon>Williamwhitmania</taxon>
    </lineage>
</organism>
<dbReference type="RefSeq" id="WP_092441057.1">
    <property type="nucleotide sequence ID" value="NZ_FMYP01000136.1"/>
</dbReference>
<protein>
    <submittedName>
        <fullName evidence="2">Transposase DDE domain group 1</fullName>
    </submittedName>
</protein>
<evidence type="ECO:0000313" key="3">
    <source>
        <dbReference type="Proteomes" id="UP000199452"/>
    </source>
</evidence>
<name>A0A1G6TU48_9BACT</name>
<dbReference type="Pfam" id="PF13701">
    <property type="entry name" value="DDE_Tnp_1_4"/>
    <property type="match status" value="1"/>
</dbReference>
<dbReference type="OrthoDB" id="1376257at2"/>
<dbReference type="InterPro" id="IPR025668">
    <property type="entry name" value="Tnp_DDE_dom"/>
</dbReference>
<evidence type="ECO:0000259" key="1">
    <source>
        <dbReference type="Pfam" id="PF13701"/>
    </source>
</evidence>